<reference evidence="1 2" key="1">
    <citation type="submission" date="2018-06" db="EMBL/GenBank/DDBJ databases">
        <title>Genomic Encyclopedia of Type Strains, Phase IV (KMG-IV): sequencing the most valuable type-strain genomes for metagenomic binning, comparative biology and taxonomic classification.</title>
        <authorList>
            <person name="Goeker M."/>
        </authorList>
    </citation>
    <scope>NUCLEOTIDE SEQUENCE [LARGE SCALE GENOMIC DNA]</scope>
    <source>
        <strain evidence="1 2">DSM 30166</strain>
    </source>
</reference>
<keyword evidence="2" id="KW-1185">Reference proteome</keyword>
<name>A0A366I1X2_9GAMM</name>
<evidence type="ECO:0000313" key="2">
    <source>
        <dbReference type="Proteomes" id="UP000253046"/>
    </source>
</evidence>
<dbReference type="RefSeq" id="WP_113867609.1">
    <property type="nucleotide sequence ID" value="NZ_AGJP01000001.1"/>
</dbReference>
<dbReference type="EMBL" id="QNRY01000026">
    <property type="protein sequence ID" value="RBP61177.1"/>
    <property type="molecule type" value="Genomic_DNA"/>
</dbReference>
<sequence length="105" mass="12356">MSRLFAIAQKDNIGLGGRDIVPDKNTQMENSYPFSHRYKNKLNLVAMAVQEPTLSFINPQTKKPFTRQEFTQFAEEYLGNNIIFWSTRSLWLSRKYYWNPADDLC</sequence>
<protein>
    <submittedName>
        <fullName evidence="1">Uncharacterized protein</fullName>
    </submittedName>
</protein>
<organism evidence="1 2">
    <name type="scientific">Brenneria salicis ATCC 15712 = DSM 30166</name>
    <dbReference type="NCBI Taxonomy" id="714314"/>
    <lineage>
        <taxon>Bacteria</taxon>
        <taxon>Pseudomonadati</taxon>
        <taxon>Pseudomonadota</taxon>
        <taxon>Gammaproteobacteria</taxon>
        <taxon>Enterobacterales</taxon>
        <taxon>Pectobacteriaceae</taxon>
        <taxon>Brenneria</taxon>
    </lineage>
</organism>
<accession>A0A366I1X2</accession>
<proteinExistence type="predicted"/>
<evidence type="ECO:0000313" key="1">
    <source>
        <dbReference type="EMBL" id="RBP61177.1"/>
    </source>
</evidence>
<comment type="caution">
    <text evidence="1">The sequence shown here is derived from an EMBL/GenBank/DDBJ whole genome shotgun (WGS) entry which is preliminary data.</text>
</comment>
<dbReference type="OrthoDB" id="4047605at2"/>
<dbReference type="Proteomes" id="UP000253046">
    <property type="component" value="Unassembled WGS sequence"/>
</dbReference>
<dbReference type="AlphaFoldDB" id="A0A366I1X2"/>
<gene>
    <name evidence="1" type="ORF">DES54_12634</name>
</gene>